<feature type="coiled-coil region" evidence="1">
    <location>
        <begin position="22"/>
        <end position="74"/>
    </location>
</feature>
<organism evidence="2">
    <name type="scientific">Opuntia streptacantha</name>
    <name type="common">Prickly pear cactus</name>
    <name type="synonym">Opuntia cardona</name>
    <dbReference type="NCBI Taxonomy" id="393608"/>
    <lineage>
        <taxon>Eukaryota</taxon>
        <taxon>Viridiplantae</taxon>
        <taxon>Streptophyta</taxon>
        <taxon>Embryophyta</taxon>
        <taxon>Tracheophyta</taxon>
        <taxon>Spermatophyta</taxon>
        <taxon>Magnoliopsida</taxon>
        <taxon>eudicotyledons</taxon>
        <taxon>Gunneridae</taxon>
        <taxon>Pentapetalae</taxon>
        <taxon>Caryophyllales</taxon>
        <taxon>Cactineae</taxon>
        <taxon>Cactaceae</taxon>
        <taxon>Opuntioideae</taxon>
        <taxon>Opuntia</taxon>
    </lineage>
</organism>
<evidence type="ECO:0000256" key="1">
    <source>
        <dbReference type="SAM" id="Coils"/>
    </source>
</evidence>
<name>A0A7C9CLG1_OPUST</name>
<dbReference type="AlphaFoldDB" id="A0A7C9CLG1"/>
<protein>
    <submittedName>
        <fullName evidence="2">Uncharacterized protein</fullName>
    </submittedName>
</protein>
<sequence>MLATTHSKVDENGQRIWCDGHAKSVYEELRTTQNELQTTQAQLQSTQEELRTTSEELKATKKQLEDQRIGLLELNPRFGSFSALLGHPTTYTGTSQEST</sequence>
<dbReference type="EMBL" id="GISG01020628">
    <property type="protein sequence ID" value="MBA4618384.1"/>
    <property type="molecule type" value="Transcribed_RNA"/>
</dbReference>
<dbReference type="Gene3D" id="1.20.5.340">
    <property type="match status" value="1"/>
</dbReference>
<reference evidence="2" key="1">
    <citation type="journal article" date="2013" name="J. Plant Res.">
        <title>Effect of fungi and light on seed germination of three Opuntia species from semiarid lands of central Mexico.</title>
        <authorList>
            <person name="Delgado-Sanchez P."/>
            <person name="Jimenez-Bremont J.F."/>
            <person name="Guerrero-Gonzalez Mde L."/>
            <person name="Flores J."/>
        </authorList>
    </citation>
    <scope>NUCLEOTIDE SEQUENCE</scope>
    <source>
        <tissue evidence="2">Cladode</tissue>
    </source>
</reference>
<keyword evidence="1" id="KW-0175">Coiled coil</keyword>
<reference evidence="2" key="2">
    <citation type="submission" date="2020-07" db="EMBL/GenBank/DDBJ databases">
        <authorList>
            <person name="Vera ALvarez R."/>
            <person name="Arias-Moreno D.M."/>
            <person name="Jimenez-Jacinto V."/>
            <person name="Jimenez-Bremont J.F."/>
            <person name="Swaminathan K."/>
            <person name="Moose S.P."/>
            <person name="Guerrero-Gonzalez M.L."/>
            <person name="Marino-Ramirez L."/>
            <person name="Landsman D."/>
            <person name="Rodriguez-Kessler M."/>
            <person name="Delgado-Sanchez P."/>
        </authorList>
    </citation>
    <scope>NUCLEOTIDE SEQUENCE</scope>
    <source>
        <tissue evidence="2">Cladode</tissue>
    </source>
</reference>
<proteinExistence type="predicted"/>
<accession>A0A7C9CLG1</accession>
<evidence type="ECO:0000313" key="2">
    <source>
        <dbReference type="EMBL" id="MBA4618384.1"/>
    </source>
</evidence>